<dbReference type="GeneID" id="92840286"/>
<keyword evidence="2" id="KW-1185">Reference proteome</keyword>
<protein>
    <submittedName>
        <fullName evidence="1">Uncharacterized protein</fullName>
    </submittedName>
</protein>
<gene>
    <name evidence="1" type="ORF">HMPREF0083_03864</name>
</gene>
<dbReference type="RefSeq" id="WP_021622923.1">
    <property type="nucleotide sequence ID" value="NZ_KE952841.1"/>
</dbReference>
<accession>U1YB77</accession>
<dbReference type="PATRIC" id="fig|649747.3.peg.3512"/>
<comment type="caution">
    <text evidence="1">The sequence shown here is derived from an EMBL/GenBank/DDBJ whole genome shotgun (WGS) entry which is preliminary data.</text>
</comment>
<sequence>MLDLKTFEGKLWKEPIATSKQINKFQEDMISIREQFENTYPEKVYLIDSFPTPMRYPASEILEIYYDHNQEGPISDKHYLQHEERFIEVIKRLWAMSPVLIQTNLHTLLDFVGTPIEELQKNLTTLESNLLNEIIKKTKPAQDNIITFDEFKEIKLITQMSLREKISSCFVFPDIKVIIWANSLTLKSYVVEKSNKDLLQTICTTHGLYLRK</sequence>
<proteinExistence type="predicted"/>
<dbReference type="AlphaFoldDB" id="U1YB77"/>
<dbReference type="HOGENOM" id="CLU_1286749_0_0_9"/>
<dbReference type="Proteomes" id="UP000016511">
    <property type="component" value="Unassembled WGS sequence"/>
</dbReference>
<dbReference type="eggNOG" id="ENOG5033FJ7">
    <property type="taxonomic scope" value="Bacteria"/>
</dbReference>
<evidence type="ECO:0000313" key="2">
    <source>
        <dbReference type="Proteomes" id="UP000016511"/>
    </source>
</evidence>
<reference evidence="1 2" key="1">
    <citation type="submission" date="2013-08" db="EMBL/GenBank/DDBJ databases">
        <authorList>
            <person name="Weinstock G."/>
            <person name="Sodergren E."/>
            <person name="Wylie T."/>
            <person name="Fulton L."/>
            <person name="Fulton R."/>
            <person name="Fronick C."/>
            <person name="O'Laughlin M."/>
            <person name="Godfrey J."/>
            <person name="Miner T."/>
            <person name="Herter B."/>
            <person name="Appelbaum E."/>
            <person name="Cordes M."/>
            <person name="Lek S."/>
            <person name="Wollam A."/>
            <person name="Pepin K.H."/>
            <person name="Palsikar V.B."/>
            <person name="Mitreva M."/>
            <person name="Wilson R.K."/>
        </authorList>
    </citation>
    <scope>NUCLEOTIDE SEQUENCE [LARGE SCALE GENOMIC DNA]</scope>
    <source>
        <strain evidence="1 2">ATCC 12856</strain>
    </source>
</reference>
<organism evidence="1 2">
    <name type="scientific">Aneurinibacillus aneurinilyticus ATCC 12856</name>
    <dbReference type="NCBI Taxonomy" id="649747"/>
    <lineage>
        <taxon>Bacteria</taxon>
        <taxon>Bacillati</taxon>
        <taxon>Bacillota</taxon>
        <taxon>Bacilli</taxon>
        <taxon>Bacillales</taxon>
        <taxon>Paenibacillaceae</taxon>
        <taxon>Aneurinibacillus group</taxon>
        <taxon>Aneurinibacillus</taxon>
    </lineage>
</organism>
<name>U1YB77_ANEAE</name>
<dbReference type="EMBL" id="AWSJ01000231">
    <property type="protein sequence ID" value="ERI08061.1"/>
    <property type="molecule type" value="Genomic_DNA"/>
</dbReference>
<evidence type="ECO:0000313" key="1">
    <source>
        <dbReference type="EMBL" id="ERI08061.1"/>
    </source>
</evidence>